<reference evidence="2 3" key="1">
    <citation type="submission" date="2016-11" db="EMBL/GenBank/DDBJ databases">
        <title>The macronuclear genome of Stentor coeruleus: a giant cell with tiny introns.</title>
        <authorList>
            <person name="Slabodnick M."/>
            <person name="Ruby J.G."/>
            <person name="Reiff S.B."/>
            <person name="Swart E.C."/>
            <person name="Gosai S."/>
            <person name="Prabakaran S."/>
            <person name="Witkowska E."/>
            <person name="Larue G.E."/>
            <person name="Fisher S."/>
            <person name="Freeman R.M."/>
            <person name="Gunawardena J."/>
            <person name="Chu W."/>
            <person name="Stover N.A."/>
            <person name="Gregory B.D."/>
            <person name="Nowacki M."/>
            <person name="Derisi J."/>
            <person name="Roy S.W."/>
            <person name="Marshall W.F."/>
            <person name="Sood P."/>
        </authorList>
    </citation>
    <scope>NUCLEOTIDE SEQUENCE [LARGE SCALE GENOMIC DNA]</scope>
    <source>
        <strain evidence="2">WM001</strain>
    </source>
</reference>
<sequence>MRPTDLHFRSPREKTAEFLYPTLTSDGRRIPLIKKSSHKGSFSHSTRFPDYEFNARKTGYRVGPGAYELNQSSIGKAPIKGTPMYHKNHGGKDYTNNAYIYVGNSVIYDPGLVNKSQSACPQTECLVDPTQVTKNVSTSVSKSRRSIQETTDSFKRVPWYKKYFSPQGDDKPGDMSSSYFSNDSRKGNKFQHIARILKNSPKFE</sequence>
<accession>A0A1R2CBD5</accession>
<organism evidence="2 3">
    <name type="scientific">Stentor coeruleus</name>
    <dbReference type="NCBI Taxonomy" id="5963"/>
    <lineage>
        <taxon>Eukaryota</taxon>
        <taxon>Sar</taxon>
        <taxon>Alveolata</taxon>
        <taxon>Ciliophora</taxon>
        <taxon>Postciliodesmatophora</taxon>
        <taxon>Heterotrichea</taxon>
        <taxon>Heterotrichida</taxon>
        <taxon>Stentoridae</taxon>
        <taxon>Stentor</taxon>
    </lineage>
</organism>
<dbReference type="AlphaFoldDB" id="A0A1R2CBD5"/>
<comment type="caution">
    <text evidence="2">The sequence shown here is derived from an EMBL/GenBank/DDBJ whole genome shotgun (WGS) entry which is preliminary data.</text>
</comment>
<dbReference type="Proteomes" id="UP000187209">
    <property type="component" value="Unassembled WGS sequence"/>
</dbReference>
<name>A0A1R2CBD5_9CILI</name>
<gene>
    <name evidence="2" type="ORF">SteCoe_12227</name>
</gene>
<dbReference type="EMBL" id="MPUH01000210">
    <property type="protein sequence ID" value="OMJ86313.1"/>
    <property type="molecule type" value="Genomic_DNA"/>
</dbReference>
<feature type="region of interest" description="Disordered" evidence="1">
    <location>
        <begin position="165"/>
        <end position="185"/>
    </location>
</feature>
<protein>
    <submittedName>
        <fullName evidence="2">Uncharacterized protein</fullName>
    </submittedName>
</protein>
<proteinExistence type="predicted"/>
<keyword evidence="3" id="KW-1185">Reference proteome</keyword>
<evidence type="ECO:0000256" key="1">
    <source>
        <dbReference type="SAM" id="MobiDB-lite"/>
    </source>
</evidence>
<evidence type="ECO:0000313" key="2">
    <source>
        <dbReference type="EMBL" id="OMJ86313.1"/>
    </source>
</evidence>
<dbReference type="OrthoDB" id="319236at2759"/>
<evidence type="ECO:0000313" key="3">
    <source>
        <dbReference type="Proteomes" id="UP000187209"/>
    </source>
</evidence>